<proteinExistence type="predicted"/>
<dbReference type="OrthoDB" id="1202673at2"/>
<reference evidence="1 2" key="1">
    <citation type="submission" date="2016-10" db="EMBL/GenBank/DDBJ databases">
        <authorList>
            <person name="de Groot N.N."/>
        </authorList>
    </citation>
    <scope>NUCLEOTIDE SEQUENCE [LARGE SCALE GENOMIC DNA]</scope>
    <source>
        <strain evidence="1 2">DSM 24956</strain>
    </source>
</reference>
<sequence>MKTIKQQKILLYFLKAYKELLNNQKVDERNLLFNNFFSREELIEILEYLYLDKLEEFQIEKLNDKELLELIGNDASILEYYSYKLEESITATPTLSQNEVSEFFERTSNEVHYLYSKPTESWDDYDSNNYYSLLFKHGKTRRVFVIFTSDVNEEDKYAVTTKPSYFFDTEQQAKDELERILQQRKFKRDELKIMSLWKFE</sequence>
<dbReference type="AlphaFoldDB" id="A0A1H2WP22"/>
<gene>
    <name evidence="1" type="ORF">SAMN05444411_102249</name>
</gene>
<organism evidence="1 2">
    <name type="scientific">Lutibacter oricola</name>
    <dbReference type="NCBI Taxonomy" id="762486"/>
    <lineage>
        <taxon>Bacteria</taxon>
        <taxon>Pseudomonadati</taxon>
        <taxon>Bacteroidota</taxon>
        <taxon>Flavobacteriia</taxon>
        <taxon>Flavobacteriales</taxon>
        <taxon>Flavobacteriaceae</taxon>
        <taxon>Lutibacter</taxon>
    </lineage>
</organism>
<name>A0A1H2WP22_9FLAO</name>
<dbReference type="Proteomes" id="UP000199595">
    <property type="component" value="Unassembled WGS sequence"/>
</dbReference>
<dbReference type="STRING" id="762486.SAMN05444411_102249"/>
<keyword evidence="2" id="KW-1185">Reference proteome</keyword>
<protein>
    <submittedName>
        <fullName evidence="1">Uncharacterized protein</fullName>
    </submittedName>
</protein>
<evidence type="ECO:0000313" key="2">
    <source>
        <dbReference type="Proteomes" id="UP000199595"/>
    </source>
</evidence>
<evidence type="ECO:0000313" key="1">
    <source>
        <dbReference type="EMBL" id="SDW82341.1"/>
    </source>
</evidence>
<dbReference type="RefSeq" id="WP_090121082.1">
    <property type="nucleotide sequence ID" value="NZ_FNNJ01000002.1"/>
</dbReference>
<accession>A0A1H2WP22</accession>
<dbReference type="EMBL" id="FNNJ01000002">
    <property type="protein sequence ID" value="SDW82341.1"/>
    <property type="molecule type" value="Genomic_DNA"/>
</dbReference>